<dbReference type="GO" id="GO:0035999">
    <property type="term" value="P:tetrahydrofolate interconversion"/>
    <property type="evidence" value="ECO:0007669"/>
    <property type="project" value="UniProtKB-UniRule"/>
</dbReference>
<sequence>MHVDQTPRPILELSQNWGLGRDDVEPYGWFKAKLAPNLWTRLPASRARYINVTAVTPTPLGEGKTVTAIGLALGLCRLGLRAVVTLRQPSLAPVFGIKGGGAGGGRAVLLPQDDINLHFTGDLHAVAAAHNLLAALIDNHVRRGLIPVVQPESVKWRRVLDVCDASLAHIITGLGLDSAAALRETGFDLTAASELMAILSLAASWEELRERLGRIVVGSSADKRPVTTSDLGCAGALAALLRDAFRPNLVQTSEQTPALVHTGPFANIAHGNSSVVADLAAVRLADYVVTESGFGADCGAEKFFHIKCRASGLRPDCEVLVCTVRALKYQSGRYEVRPGRPLPDALFREDLEALQLGAANLQAHLDILRKFGLPVVVAINRFPEDSQRELETIQQLAGEAGAAAVAVSDAFARGSDGAMELAEAVRISADQPRDFHPLYAVEAPPEQKIETIAREVYGADGVDFTLAARKALDKFAAWGYAHLPVCIAKTQYSLSHDPQRRGRPRGFRLPIQDVRLSAGAGYLYALAGDIKTMPGLPLSPAANRIDVDAHGAIIGLR</sequence>
<comment type="similarity">
    <text evidence="6">Belongs to the formate--tetrahydrofolate ligase family.</text>
</comment>
<dbReference type="FunFam" id="3.10.410.10:FF:000001">
    <property type="entry name" value="Putative formate--tetrahydrofolate ligase"/>
    <property type="match status" value="1"/>
</dbReference>
<dbReference type="UniPathway" id="UPA00193"/>
<dbReference type="EMBL" id="DSVQ01000010">
    <property type="protein sequence ID" value="HGT38566.1"/>
    <property type="molecule type" value="Genomic_DNA"/>
</dbReference>
<proteinExistence type="inferred from homology"/>
<evidence type="ECO:0000256" key="1">
    <source>
        <dbReference type="ARBA" id="ARBA00004777"/>
    </source>
</evidence>
<dbReference type="InterPro" id="IPR000559">
    <property type="entry name" value="Formate_THF_ligase"/>
</dbReference>
<dbReference type="Pfam" id="PF01268">
    <property type="entry name" value="FTHFS"/>
    <property type="match status" value="1"/>
</dbReference>
<dbReference type="InterPro" id="IPR020628">
    <property type="entry name" value="Formate_THF_ligase_CS"/>
</dbReference>
<dbReference type="GO" id="GO:0004329">
    <property type="term" value="F:formate-tetrahydrofolate ligase activity"/>
    <property type="evidence" value="ECO:0007669"/>
    <property type="project" value="UniProtKB-UniRule"/>
</dbReference>
<dbReference type="SUPFAM" id="SSF52540">
    <property type="entry name" value="P-loop containing nucleoside triphosphate hydrolases"/>
    <property type="match status" value="1"/>
</dbReference>
<gene>
    <name evidence="6" type="primary">fhs</name>
    <name evidence="7" type="ORF">ENS64_04800</name>
</gene>
<dbReference type="HAMAP" id="MF_01543">
    <property type="entry name" value="FTHFS"/>
    <property type="match status" value="1"/>
</dbReference>
<dbReference type="Gene3D" id="3.10.410.10">
    <property type="entry name" value="Formyltetrahydrofolate synthetase, domain 3"/>
    <property type="match status" value="1"/>
</dbReference>
<keyword evidence="3 6" id="KW-0436">Ligase</keyword>
<dbReference type="NCBIfam" id="NF010030">
    <property type="entry name" value="PRK13505.1"/>
    <property type="match status" value="1"/>
</dbReference>
<evidence type="ECO:0000256" key="4">
    <source>
        <dbReference type="ARBA" id="ARBA00022741"/>
    </source>
</evidence>
<reference evidence="7" key="1">
    <citation type="journal article" date="2020" name="mSystems">
        <title>Genome- and Community-Level Interaction Insights into Carbon Utilization and Element Cycling Functions of Hydrothermarchaeota in Hydrothermal Sediment.</title>
        <authorList>
            <person name="Zhou Z."/>
            <person name="Liu Y."/>
            <person name="Xu W."/>
            <person name="Pan J."/>
            <person name="Luo Z.H."/>
            <person name="Li M."/>
        </authorList>
    </citation>
    <scope>NUCLEOTIDE SEQUENCE [LARGE SCALE GENOMIC DNA]</scope>
    <source>
        <strain evidence="7">SpSt-508</strain>
    </source>
</reference>
<evidence type="ECO:0000256" key="3">
    <source>
        <dbReference type="ARBA" id="ARBA00022598"/>
    </source>
</evidence>
<dbReference type="GO" id="GO:0005524">
    <property type="term" value="F:ATP binding"/>
    <property type="evidence" value="ECO:0007669"/>
    <property type="project" value="UniProtKB-UniRule"/>
</dbReference>
<name>A0A7C4QQ00_9PLAN</name>
<comment type="caution">
    <text evidence="7">The sequence shown here is derived from an EMBL/GenBank/DDBJ whole genome shotgun (WGS) entry which is preliminary data.</text>
</comment>
<dbReference type="AlphaFoldDB" id="A0A7C4QQ00"/>
<dbReference type="Gene3D" id="3.30.1510.10">
    <property type="entry name" value="Domain 2, N(10)-formyltetrahydrofolate synthetase"/>
    <property type="match status" value="1"/>
</dbReference>
<dbReference type="PROSITE" id="PS00721">
    <property type="entry name" value="FTHFS_1"/>
    <property type="match status" value="1"/>
</dbReference>
<comment type="catalytic activity">
    <reaction evidence="6">
        <text>(6S)-5,6,7,8-tetrahydrofolate + formate + ATP = (6R)-10-formyltetrahydrofolate + ADP + phosphate</text>
        <dbReference type="Rhea" id="RHEA:20221"/>
        <dbReference type="ChEBI" id="CHEBI:15740"/>
        <dbReference type="ChEBI" id="CHEBI:30616"/>
        <dbReference type="ChEBI" id="CHEBI:43474"/>
        <dbReference type="ChEBI" id="CHEBI:57453"/>
        <dbReference type="ChEBI" id="CHEBI:195366"/>
        <dbReference type="ChEBI" id="CHEBI:456216"/>
        <dbReference type="EC" id="6.3.4.3"/>
    </reaction>
</comment>
<dbReference type="Gene3D" id="3.40.50.300">
    <property type="entry name" value="P-loop containing nucleotide triphosphate hydrolases"/>
    <property type="match status" value="1"/>
</dbReference>
<organism evidence="7">
    <name type="scientific">Schlesneria paludicola</name>
    <dbReference type="NCBI Taxonomy" id="360056"/>
    <lineage>
        <taxon>Bacteria</taxon>
        <taxon>Pseudomonadati</taxon>
        <taxon>Planctomycetota</taxon>
        <taxon>Planctomycetia</taxon>
        <taxon>Planctomycetales</taxon>
        <taxon>Planctomycetaceae</taxon>
        <taxon>Schlesneria</taxon>
    </lineage>
</organism>
<evidence type="ECO:0000256" key="5">
    <source>
        <dbReference type="ARBA" id="ARBA00022840"/>
    </source>
</evidence>
<feature type="binding site" evidence="6">
    <location>
        <begin position="58"/>
        <end position="65"/>
    </location>
    <ligand>
        <name>ATP</name>
        <dbReference type="ChEBI" id="CHEBI:30616"/>
    </ligand>
</feature>
<keyword evidence="2 6" id="KW-0554">One-carbon metabolism</keyword>
<keyword evidence="5 6" id="KW-0067">ATP-binding</keyword>
<evidence type="ECO:0000313" key="7">
    <source>
        <dbReference type="EMBL" id="HGT38566.1"/>
    </source>
</evidence>
<comment type="pathway">
    <text evidence="1 6">One-carbon metabolism; tetrahydrofolate interconversion.</text>
</comment>
<protein>
    <recommendedName>
        <fullName evidence="6">Formate--tetrahydrofolate ligase</fullName>
        <ecNumber evidence="6">6.3.4.3</ecNumber>
    </recommendedName>
    <alternativeName>
        <fullName evidence="6">Formyltetrahydrofolate synthetase</fullName>
        <shortName evidence="6">FHS</shortName>
        <shortName evidence="6">FTHFS</shortName>
    </alternativeName>
</protein>
<accession>A0A7C4QQ00</accession>
<keyword evidence="4 6" id="KW-0547">Nucleotide-binding</keyword>
<evidence type="ECO:0000256" key="2">
    <source>
        <dbReference type="ARBA" id="ARBA00022563"/>
    </source>
</evidence>
<dbReference type="InterPro" id="IPR027417">
    <property type="entry name" value="P-loop_NTPase"/>
</dbReference>
<dbReference type="EC" id="6.3.4.3" evidence="6"/>
<evidence type="ECO:0000256" key="6">
    <source>
        <dbReference type="HAMAP-Rule" id="MF_01543"/>
    </source>
</evidence>